<dbReference type="CDD" id="cd06850">
    <property type="entry name" value="biotinyl_domain"/>
    <property type="match status" value="1"/>
</dbReference>
<dbReference type="EMBL" id="DTQM01000190">
    <property type="protein sequence ID" value="HGC43527.1"/>
    <property type="molecule type" value="Genomic_DNA"/>
</dbReference>
<evidence type="ECO:0000256" key="1">
    <source>
        <dbReference type="ARBA" id="ARBA00023267"/>
    </source>
</evidence>
<dbReference type="Gene3D" id="2.40.50.100">
    <property type="match status" value="1"/>
</dbReference>
<reference evidence="3" key="1">
    <citation type="journal article" date="2020" name="mSystems">
        <title>Genome- and Community-Level Interaction Insights into Carbon Utilization and Element Cycling Functions of Hydrothermarchaeota in Hydrothermal Sediment.</title>
        <authorList>
            <person name="Zhou Z."/>
            <person name="Liu Y."/>
            <person name="Xu W."/>
            <person name="Pan J."/>
            <person name="Luo Z.H."/>
            <person name="Li M."/>
        </authorList>
    </citation>
    <scope>NUCLEOTIDE SEQUENCE</scope>
    <source>
        <strain evidence="3">SpSt-997</strain>
    </source>
</reference>
<protein>
    <submittedName>
        <fullName evidence="3">Acetyl-CoA carboxylase biotin carboxyl carrier protein subunit</fullName>
    </submittedName>
</protein>
<evidence type="ECO:0000313" key="3">
    <source>
        <dbReference type="EMBL" id="HGC43527.1"/>
    </source>
</evidence>
<dbReference type="Pfam" id="PF00364">
    <property type="entry name" value="Biotin_lipoyl"/>
    <property type="match status" value="1"/>
</dbReference>
<gene>
    <name evidence="3" type="ORF">ENY07_09965</name>
</gene>
<dbReference type="SUPFAM" id="SSF51230">
    <property type="entry name" value="Single hybrid motif"/>
    <property type="match status" value="1"/>
</dbReference>
<proteinExistence type="predicted"/>
<organism evidence="3">
    <name type="scientific">Acidicaldus sp</name>
    <dbReference type="NCBI Taxonomy" id="1872105"/>
    <lineage>
        <taxon>Bacteria</taxon>
        <taxon>Pseudomonadati</taxon>
        <taxon>Pseudomonadota</taxon>
        <taxon>Alphaproteobacteria</taxon>
        <taxon>Acetobacterales</taxon>
        <taxon>Acetobacteraceae</taxon>
        <taxon>Acidicaldus</taxon>
    </lineage>
</organism>
<evidence type="ECO:0000259" key="2">
    <source>
        <dbReference type="PROSITE" id="PS50968"/>
    </source>
</evidence>
<dbReference type="PROSITE" id="PS50968">
    <property type="entry name" value="BIOTINYL_LIPOYL"/>
    <property type="match status" value="1"/>
</dbReference>
<dbReference type="PANTHER" id="PTHR45266:SF3">
    <property type="entry name" value="OXALOACETATE DECARBOXYLASE ALPHA CHAIN"/>
    <property type="match status" value="1"/>
</dbReference>
<dbReference type="InterPro" id="IPR050709">
    <property type="entry name" value="Biotin_Carboxyl_Carrier/Decarb"/>
</dbReference>
<dbReference type="PANTHER" id="PTHR45266">
    <property type="entry name" value="OXALOACETATE DECARBOXYLASE ALPHA CHAIN"/>
    <property type="match status" value="1"/>
</dbReference>
<keyword evidence="1" id="KW-0092">Biotin</keyword>
<feature type="domain" description="Lipoyl-binding" evidence="2">
    <location>
        <begin position="1"/>
        <end position="78"/>
    </location>
</feature>
<sequence>MPASFPPGHRKIFSDLNASVWRVLVTEGQFVAAGETLLLLESMKMEIPVTAPEAGTIVAILVAEEAVVNEGDPLVVMLKSTG</sequence>
<dbReference type="InterPro" id="IPR000089">
    <property type="entry name" value="Biotin_lipoyl"/>
</dbReference>
<accession>A0A8J4M6Q6</accession>
<dbReference type="InterPro" id="IPR011053">
    <property type="entry name" value="Single_hybrid_motif"/>
</dbReference>
<comment type="caution">
    <text evidence="3">The sequence shown here is derived from an EMBL/GenBank/DDBJ whole genome shotgun (WGS) entry which is preliminary data.</text>
</comment>
<name>A0A8J4M6Q6_9PROT</name>
<dbReference type="AlphaFoldDB" id="A0A8J4M6Q6"/>